<evidence type="ECO:0000256" key="8">
    <source>
        <dbReference type="ARBA" id="ARBA00022842"/>
    </source>
</evidence>
<evidence type="ECO:0000256" key="11">
    <source>
        <dbReference type="RuleBase" id="RU003783"/>
    </source>
</evidence>
<evidence type="ECO:0000256" key="4">
    <source>
        <dbReference type="ARBA" id="ARBA00022679"/>
    </source>
</evidence>
<dbReference type="SUPFAM" id="SSF52540">
    <property type="entry name" value="P-loop containing nucleoside triphosphate hydrolases"/>
    <property type="match status" value="2"/>
</dbReference>
<evidence type="ECO:0000256" key="7">
    <source>
        <dbReference type="ARBA" id="ARBA00022840"/>
    </source>
</evidence>
<evidence type="ECO:0000256" key="5">
    <source>
        <dbReference type="ARBA" id="ARBA00022694"/>
    </source>
</evidence>
<feature type="binding site" evidence="10">
    <location>
        <begin position="19"/>
        <end position="26"/>
    </location>
    <ligand>
        <name>ATP</name>
        <dbReference type="ChEBI" id="CHEBI:30616"/>
    </ligand>
</feature>
<dbReference type="RefSeq" id="WP_200687369.1">
    <property type="nucleotide sequence ID" value="NZ_JAEPRQ010000005.1"/>
</dbReference>
<dbReference type="HAMAP" id="MF_00185">
    <property type="entry name" value="IPP_trans"/>
    <property type="match status" value="1"/>
</dbReference>
<dbReference type="AlphaFoldDB" id="A0A934VVH6"/>
<comment type="subunit">
    <text evidence="10">Monomer.</text>
</comment>
<keyword evidence="5 10" id="KW-0819">tRNA processing</keyword>
<comment type="cofactor">
    <cofactor evidence="1 10">
        <name>Mg(2+)</name>
        <dbReference type="ChEBI" id="CHEBI:18420"/>
    </cofactor>
</comment>
<feature type="site" description="Interaction with substrate tRNA" evidence="10">
    <location>
        <position position="126"/>
    </location>
</feature>
<dbReference type="GO" id="GO:0052381">
    <property type="term" value="F:tRNA dimethylallyltransferase activity"/>
    <property type="evidence" value="ECO:0007669"/>
    <property type="project" value="UniProtKB-UniRule"/>
</dbReference>
<comment type="similarity">
    <text evidence="3 10 13">Belongs to the IPP transferase family.</text>
</comment>
<gene>
    <name evidence="10 14" type="primary">miaA</name>
    <name evidence="14" type="ORF">JJJ17_13575</name>
</gene>
<keyword evidence="8 10" id="KW-0460">Magnesium</keyword>
<dbReference type="Gene3D" id="3.40.50.300">
    <property type="entry name" value="P-loop containing nucleotide triphosphate hydrolases"/>
    <property type="match status" value="1"/>
</dbReference>
<feature type="binding site" evidence="10">
    <location>
        <begin position="21"/>
        <end position="26"/>
    </location>
    <ligand>
        <name>substrate</name>
    </ligand>
</feature>
<name>A0A934VVH6_9RHOB</name>
<evidence type="ECO:0000256" key="12">
    <source>
        <dbReference type="RuleBase" id="RU003784"/>
    </source>
</evidence>
<dbReference type="InterPro" id="IPR027417">
    <property type="entry name" value="P-loop_NTPase"/>
</dbReference>
<evidence type="ECO:0000256" key="13">
    <source>
        <dbReference type="RuleBase" id="RU003785"/>
    </source>
</evidence>
<comment type="caution">
    <text evidence="14">The sequence shown here is derived from an EMBL/GenBank/DDBJ whole genome shotgun (WGS) entry which is preliminary data.</text>
</comment>
<dbReference type="PANTHER" id="PTHR11088:SF60">
    <property type="entry name" value="TRNA DIMETHYLALLYLTRANSFERASE"/>
    <property type="match status" value="1"/>
</dbReference>
<evidence type="ECO:0000256" key="9">
    <source>
        <dbReference type="ARBA" id="ARBA00049563"/>
    </source>
</evidence>
<evidence type="ECO:0000313" key="15">
    <source>
        <dbReference type="Proteomes" id="UP000640485"/>
    </source>
</evidence>
<keyword evidence="7 10" id="KW-0067">ATP-binding</keyword>
<evidence type="ECO:0000256" key="1">
    <source>
        <dbReference type="ARBA" id="ARBA00001946"/>
    </source>
</evidence>
<comment type="caution">
    <text evidence="10">Lacks conserved residue(s) required for the propagation of feature annotation.</text>
</comment>
<accession>A0A934VVH6</accession>
<dbReference type="PANTHER" id="PTHR11088">
    <property type="entry name" value="TRNA DIMETHYLALLYLTRANSFERASE"/>
    <property type="match status" value="1"/>
</dbReference>
<comment type="function">
    <text evidence="2 10 12">Catalyzes the transfer of a dimethylallyl group onto the adenine at position 37 in tRNAs that read codons beginning with uridine, leading to the formation of N6-(dimethylallyl)adenosine (i(6)A).</text>
</comment>
<comment type="catalytic activity">
    <reaction evidence="9 10 11">
        <text>adenosine(37) in tRNA + dimethylallyl diphosphate = N(6)-dimethylallyladenosine(37) in tRNA + diphosphate</text>
        <dbReference type="Rhea" id="RHEA:26482"/>
        <dbReference type="Rhea" id="RHEA-COMP:10162"/>
        <dbReference type="Rhea" id="RHEA-COMP:10375"/>
        <dbReference type="ChEBI" id="CHEBI:33019"/>
        <dbReference type="ChEBI" id="CHEBI:57623"/>
        <dbReference type="ChEBI" id="CHEBI:74411"/>
        <dbReference type="ChEBI" id="CHEBI:74415"/>
        <dbReference type="EC" id="2.5.1.75"/>
    </reaction>
</comment>
<proteinExistence type="inferred from homology"/>
<dbReference type="Pfam" id="PF01715">
    <property type="entry name" value="IPPT"/>
    <property type="match status" value="1"/>
</dbReference>
<evidence type="ECO:0000256" key="3">
    <source>
        <dbReference type="ARBA" id="ARBA00005842"/>
    </source>
</evidence>
<evidence type="ECO:0000256" key="2">
    <source>
        <dbReference type="ARBA" id="ARBA00003213"/>
    </source>
</evidence>
<dbReference type="InterPro" id="IPR018022">
    <property type="entry name" value="IPT"/>
</dbReference>
<keyword evidence="4 10" id="KW-0808">Transferase</keyword>
<keyword evidence="15" id="KW-1185">Reference proteome</keyword>
<reference evidence="14" key="1">
    <citation type="submission" date="2021-01" db="EMBL/GenBank/DDBJ databases">
        <title>Paracoccus amoyensis sp. nov., isolated from the surface seawater along the coast of Xiamen Island, China.</title>
        <authorList>
            <person name="Lyu L."/>
        </authorList>
    </citation>
    <scope>NUCLEOTIDE SEQUENCE</scope>
    <source>
        <strain evidence="14">MJ17</strain>
    </source>
</reference>
<dbReference type="GO" id="GO:0006400">
    <property type="term" value="P:tRNA modification"/>
    <property type="evidence" value="ECO:0007669"/>
    <property type="project" value="TreeGrafter"/>
</dbReference>
<dbReference type="EC" id="2.5.1.75" evidence="10"/>
<protein>
    <recommendedName>
        <fullName evidence="10">tRNA dimethylallyltransferase</fullName>
        <ecNumber evidence="10">2.5.1.75</ecNumber>
    </recommendedName>
    <alternativeName>
        <fullName evidence="10">Dimethylallyl diphosphate:tRNA dimethylallyltransferase</fullName>
        <shortName evidence="10">DMAPP:tRNA dimethylallyltransferase</shortName>
        <shortName evidence="10">DMATase</shortName>
    </alternativeName>
    <alternativeName>
        <fullName evidence="10">Isopentenyl-diphosphate:tRNA isopentenyltransferase</fullName>
        <shortName evidence="10">IPP transferase</shortName>
        <shortName evidence="10">IPPT</shortName>
        <shortName evidence="10">IPTase</shortName>
    </alternativeName>
</protein>
<evidence type="ECO:0000313" key="14">
    <source>
        <dbReference type="EMBL" id="MBK4216961.1"/>
    </source>
</evidence>
<dbReference type="Proteomes" id="UP000640485">
    <property type="component" value="Unassembled WGS sequence"/>
</dbReference>
<dbReference type="EMBL" id="JAEPRQ010000005">
    <property type="protein sequence ID" value="MBK4216961.1"/>
    <property type="molecule type" value="Genomic_DNA"/>
</dbReference>
<dbReference type="NCBIfam" id="TIGR00174">
    <property type="entry name" value="miaA"/>
    <property type="match status" value="1"/>
</dbReference>
<dbReference type="Gene3D" id="1.10.20.140">
    <property type="match status" value="1"/>
</dbReference>
<keyword evidence="6 10" id="KW-0547">Nucleotide-binding</keyword>
<evidence type="ECO:0000256" key="6">
    <source>
        <dbReference type="ARBA" id="ARBA00022741"/>
    </source>
</evidence>
<organism evidence="14 15">
    <name type="scientific">Paracoccus caeni</name>
    <dbReference type="NCBI Taxonomy" id="657651"/>
    <lineage>
        <taxon>Bacteria</taxon>
        <taxon>Pseudomonadati</taxon>
        <taxon>Pseudomonadota</taxon>
        <taxon>Alphaproteobacteria</taxon>
        <taxon>Rhodobacterales</taxon>
        <taxon>Paracoccaceae</taxon>
        <taxon>Paracoccus</taxon>
    </lineage>
</organism>
<dbReference type="GO" id="GO:0005524">
    <property type="term" value="F:ATP binding"/>
    <property type="evidence" value="ECO:0007669"/>
    <property type="project" value="UniProtKB-UniRule"/>
</dbReference>
<feature type="site" description="Interaction with substrate tRNA" evidence="10">
    <location>
        <position position="104"/>
    </location>
</feature>
<sequence>MDSNSLHQIDPSRHLLIAGPTASGKSALALAVARQQGGLIVNADALQIWSCWRVLTARPSPEDEAKAPHALYGHVTPDRSYSVGDWLKDVQNLLPQRLIIVGGTGLYLTALTQGLAYVPPVPPEIRAEGDALLRQQDGLARMIDGLDPLTASRIDLLNPARVQRAWEVLRATGRGLAEWQADTPPPLIGTKESQRLLITTDRDWLADRIAIRFRQMMSQGALDEARAMRPQWDPTRQWARAIGAPELIAHLRGQTDLDSATERAIIATRQYAKSQRIWFRGRMKDWQQWPVDAKTTQVR</sequence>
<evidence type="ECO:0000256" key="10">
    <source>
        <dbReference type="HAMAP-Rule" id="MF_00185"/>
    </source>
</evidence>
<dbReference type="InterPro" id="IPR039657">
    <property type="entry name" value="Dimethylallyltransferase"/>
</dbReference>